<evidence type="ECO:0000313" key="2">
    <source>
        <dbReference type="EMBL" id="KAK4525957.1"/>
    </source>
</evidence>
<dbReference type="Proteomes" id="UP001300502">
    <property type="component" value="Unassembled WGS sequence"/>
</dbReference>
<comment type="caution">
    <text evidence="2">The sequence shown here is derived from an EMBL/GenBank/DDBJ whole genome shotgun (WGS) entry which is preliminary data.</text>
</comment>
<feature type="region of interest" description="Disordered" evidence="1">
    <location>
        <begin position="56"/>
        <end position="114"/>
    </location>
</feature>
<keyword evidence="3" id="KW-1185">Reference proteome</keyword>
<evidence type="ECO:0000256" key="1">
    <source>
        <dbReference type="SAM" id="MobiDB-lite"/>
    </source>
</evidence>
<proteinExistence type="predicted"/>
<accession>A0AAV9IEU3</accession>
<evidence type="ECO:0000313" key="3">
    <source>
        <dbReference type="Proteomes" id="UP001300502"/>
    </source>
</evidence>
<name>A0AAV9IEU3_9RHOD</name>
<gene>
    <name evidence="2" type="ORF">GAYE_SCF18G3866</name>
</gene>
<organism evidence="2 3">
    <name type="scientific">Galdieria yellowstonensis</name>
    <dbReference type="NCBI Taxonomy" id="3028027"/>
    <lineage>
        <taxon>Eukaryota</taxon>
        <taxon>Rhodophyta</taxon>
        <taxon>Bangiophyceae</taxon>
        <taxon>Galdieriales</taxon>
        <taxon>Galdieriaceae</taxon>
        <taxon>Galdieria</taxon>
    </lineage>
</organism>
<reference evidence="2 3" key="1">
    <citation type="submission" date="2022-07" db="EMBL/GenBank/DDBJ databases">
        <title>Genome-wide signatures of adaptation to extreme environments.</title>
        <authorList>
            <person name="Cho C.H."/>
            <person name="Yoon H.S."/>
        </authorList>
    </citation>
    <scope>NUCLEOTIDE SEQUENCE [LARGE SCALE GENOMIC DNA]</scope>
    <source>
        <strain evidence="2 3">108.79 E11</strain>
    </source>
</reference>
<protein>
    <submittedName>
        <fullName evidence="2">Uncharacterized protein</fullName>
    </submittedName>
</protein>
<sequence length="134" mass="15017">MASLEKHSESSSTGLSRVSETIKKFGGAGTFQGTDYVGNTVSAKAKRFERIAKGQRGYMEHREEERKAKEQKEKLLQETKTTSIQDKLEKFGGAVKRDNSETNAENIPKIEEKTLPTVKELTKKFANNTTVKHP</sequence>
<feature type="compositionally biased region" description="Basic and acidic residues" evidence="1">
    <location>
        <begin position="56"/>
        <end position="77"/>
    </location>
</feature>
<dbReference type="AlphaFoldDB" id="A0AAV9IEU3"/>
<dbReference type="EMBL" id="JANCYU010000035">
    <property type="protein sequence ID" value="KAK4525957.1"/>
    <property type="molecule type" value="Genomic_DNA"/>
</dbReference>
<feature type="compositionally biased region" description="Basic and acidic residues" evidence="1">
    <location>
        <begin position="86"/>
        <end position="100"/>
    </location>
</feature>